<keyword evidence="4 8" id="KW-0812">Transmembrane</keyword>
<accession>A0A1Y2ME48</accession>
<dbReference type="SUPFAM" id="SSF103473">
    <property type="entry name" value="MFS general substrate transporter"/>
    <property type="match status" value="1"/>
</dbReference>
<evidence type="ECO:0000256" key="4">
    <source>
        <dbReference type="ARBA" id="ARBA00022692"/>
    </source>
</evidence>
<dbReference type="NCBIfam" id="TIGR00879">
    <property type="entry name" value="SP"/>
    <property type="match status" value="1"/>
</dbReference>
<dbReference type="InterPro" id="IPR005829">
    <property type="entry name" value="Sugar_transporter_CS"/>
</dbReference>
<dbReference type="PANTHER" id="PTHR48022">
    <property type="entry name" value="PLASTIDIC GLUCOSE TRANSPORTER 4"/>
    <property type="match status" value="1"/>
</dbReference>
<dbReference type="PANTHER" id="PTHR48022:SF59">
    <property type="entry name" value="MAJOR FACILITATOR SUPERFAMILY (MFS) PROFILE DOMAIN-CONTAINING PROTEIN"/>
    <property type="match status" value="1"/>
</dbReference>
<feature type="transmembrane region" description="Helical" evidence="8">
    <location>
        <begin position="400"/>
        <end position="423"/>
    </location>
</feature>
<dbReference type="InterPro" id="IPR005828">
    <property type="entry name" value="MFS_sugar_transport-like"/>
</dbReference>
<feature type="transmembrane region" description="Helical" evidence="8">
    <location>
        <begin position="196"/>
        <end position="217"/>
    </location>
</feature>
<dbReference type="InParanoid" id="A0A1Y2ME48"/>
<dbReference type="InterPro" id="IPR020846">
    <property type="entry name" value="MFS_dom"/>
</dbReference>
<dbReference type="Pfam" id="PF00083">
    <property type="entry name" value="Sugar_tr"/>
    <property type="match status" value="1"/>
</dbReference>
<feature type="transmembrane region" description="Helical" evidence="8">
    <location>
        <begin position="21"/>
        <end position="39"/>
    </location>
</feature>
<feature type="transmembrane region" description="Helical" evidence="8">
    <location>
        <begin position="128"/>
        <end position="150"/>
    </location>
</feature>
<keyword evidence="6 8" id="KW-0472">Membrane</keyword>
<feature type="transmembrane region" description="Helical" evidence="8">
    <location>
        <begin position="435"/>
        <end position="455"/>
    </location>
</feature>
<dbReference type="GO" id="GO:0016020">
    <property type="term" value="C:membrane"/>
    <property type="evidence" value="ECO:0007669"/>
    <property type="project" value="UniProtKB-SubCell"/>
</dbReference>
<feature type="transmembrane region" description="Helical" evidence="8">
    <location>
        <begin position="76"/>
        <end position="96"/>
    </location>
</feature>
<dbReference type="PROSITE" id="PS00217">
    <property type="entry name" value="SUGAR_TRANSPORT_2"/>
    <property type="match status" value="1"/>
</dbReference>
<evidence type="ECO:0000259" key="9">
    <source>
        <dbReference type="PROSITE" id="PS50850"/>
    </source>
</evidence>
<evidence type="ECO:0000256" key="1">
    <source>
        <dbReference type="ARBA" id="ARBA00004141"/>
    </source>
</evidence>
<gene>
    <name evidence="10" type="ORF">B5807_00001</name>
</gene>
<proteinExistence type="inferred from homology"/>
<dbReference type="InterPro" id="IPR036259">
    <property type="entry name" value="MFS_trans_sf"/>
</dbReference>
<dbReference type="FunFam" id="1.20.1250.20:FF:000313">
    <property type="entry name" value="MFS quinate transporter"/>
    <property type="match status" value="1"/>
</dbReference>
<comment type="subcellular location">
    <subcellularLocation>
        <location evidence="1">Membrane</location>
        <topology evidence="1">Multi-pass membrane protein</topology>
    </subcellularLocation>
</comment>
<reference evidence="10 11" key="1">
    <citation type="journal article" date="2017" name="Genome Announc.">
        <title>Genome sequence of the saprophytic ascomycete Epicoccum nigrum ICMP 19927 strain isolated from New Zealand.</title>
        <authorList>
            <person name="Fokin M."/>
            <person name="Fleetwood D."/>
            <person name="Weir B.S."/>
            <person name="Villas-Boas S.G."/>
        </authorList>
    </citation>
    <scope>NUCLEOTIDE SEQUENCE [LARGE SCALE GENOMIC DNA]</scope>
    <source>
        <strain evidence="10 11">ICMP 19927</strain>
    </source>
</reference>
<evidence type="ECO:0000313" key="11">
    <source>
        <dbReference type="Proteomes" id="UP000193240"/>
    </source>
</evidence>
<feature type="transmembrane region" description="Helical" evidence="8">
    <location>
        <begin position="103"/>
        <end position="122"/>
    </location>
</feature>
<organism evidence="10 11">
    <name type="scientific">Epicoccum nigrum</name>
    <name type="common">Soil fungus</name>
    <name type="synonym">Epicoccum purpurascens</name>
    <dbReference type="NCBI Taxonomy" id="105696"/>
    <lineage>
        <taxon>Eukaryota</taxon>
        <taxon>Fungi</taxon>
        <taxon>Dikarya</taxon>
        <taxon>Ascomycota</taxon>
        <taxon>Pezizomycotina</taxon>
        <taxon>Dothideomycetes</taxon>
        <taxon>Pleosporomycetidae</taxon>
        <taxon>Pleosporales</taxon>
        <taxon>Pleosporineae</taxon>
        <taxon>Didymellaceae</taxon>
        <taxon>Epicoccum</taxon>
    </lineage>
</organism>
<protein>
    <recommendedName>
        <fullName evidence="9">Major facilitator superfamily (MFS) profile domain-containing protein</fullName>
    </recommendedName>
</protein>
<feature type="transmembrane region" description="Helical" evidence="8">
    <location>
        <begin position="328"/>
        <end position="352"/>
    </location>
</feature>
<evidence type="ECO:0000256" key="7">
    <source>
        <dbReference type="RuleBase" id="RU003346"/>
    </source>
</evidence>
<dbReference type="OMA" id="ERPWYTV"/>
<dbReference type="PROSITE" id="PS50850">
    <property type="entry name" value="MFS"/>
    <property type="match status" value="1"/>
</dbReference>
<feature type="transmembrane region" description="Helical" evidence="8">
    <location>
        <begin position="162"/>
        <end position="184"/>
    </location>
</feature>
<comment type="similarity">
    <text evidence="2 7">Belongs to the major facilitator superfamily. Sugar transporter (TC 2.A.1.1) family.</text>
</comment>
<feature type="transmembrane region" description="Helical" evidence="8">
    <location>
        <begin position="467"/>
        <end position="486"/>
    </location>
</feature>
<evidence type="ECO:0000256" key="6">
    <source>
        <dbReference type="ARBA" id="ARBA00023136"/>
    </source>
</evidence>
<dbReference type="GO" id="GO:0005351">
    <property type="term" value="F:carbohydrate:proton symporter activity"/>
    <property type="evidence" value="ECO:0007669"/>
    <property type="project" value="TreeGrafter"/>
</dbReference>
<dbReference type="PROSITE" id="PS00216">
    <property type="entry name" value="SUGAR_TRANSPORT_1"/>
    <property type="match status" value="1"/>
</dbReference>
<dbReference type="InterPro" id="IPR003663">
    <property type="entry name" value="Sugar/inositol_transpt"/>
</dbReference>
<sequence>MGKSSLVKATVAAVKACPPEIFNVWLFFCTAVWSFSGVAKGFDEGNIASVVVQNSFRKAFGIDKQVDADYANTKGWIVAIATAGAVLGCLACVNIVQLLGRKNTMLLFTVLYIGGVFGQTFSSGSLSALYASRFISGIGIGTTTVLPAIYITEIAPASIRGLLTLQYACCQQLGVVFGFFFNYGITKHHAGTQLQWQLPTALQIIPAMIWGAGIILTPETPRFLLSKNKETEALKVLCEMRRLPEDHPYITDEFAGIQMQLNHEIEAVAGASTWDLLKETFTVTEYRRRFVLMFCCHLFSQWSGANAITQYSPSIFGYLGVQGEESRFLATGLYAIVKFLSVLIFSIFVIDFIGRRRSLMLGITLQILTLAFIGTYLGVTNGDTVAQIKSSVSATGASKAAIAAIYIHAVAWSIGWFSIPYLVSAEVFPVRIRSLNVSILMAFHWAFYFGCSRAMPSLLAATHRFGAFVFFATICCCSLVYVLFALPETAGRSLESLDALFERPWYTVRRVAYPNEEDLKAQHRDEDKLQDDRIEDVAMKT</sequence>
<evidence type="ECO:0000256" key="5">
    <source>
        <dbReference type="ARBA" id="ARBA00022989"/>
    </source>
</evidence>
<keyword evidence="11" id="KW-1185">Reference proteome</keyword>
<feature type="domain" description="Major facilitator superfamily (MFS) profile" evidence="9">
    <location>
        <begin position="29"/>
        <end position="490"/>
    </location>
</feature>
<feature type="transmembrane region" description="Helical" evidence="8">
    <location>
        <begin position="290"/>
        <end position="308"/>
    </location>
</feature>
<evidence type="ECO:0000313" key="10">
    <source>
        <dbReference type="EMBL" id="OSS53757.1"/>
    </source>
</evidence>
<keyword evidence="5 8" id="KW-1133">Transmembrane helix</keyword>
<dbReference type="PRINTS" id="PR00171">
    <property type="entry name" value="SUGRTRNSPORT"/>
</dbReference>
<keyword evidence="3 7" id="KW-0813">Transport</keyword>
<name>A0A1Y2ME48_EPING</name>
<dbReference type="InterPro" id="IPR050360">
    <property type="entry name" value="MFS_Sugar_Transporters"/>
</dbReference>
<dbReference type="EMBL" id="KZ107838">
    <property type="protein sequence ID" value="OSS53757.1"/>
    <property type="molecule type" value="Genomic_DNA"/>
</dbReference>
<dbReference type="Gene3D" id="1.20.1250.20">
    <property type="entry name" value="MFS general substrate transporter like domains"/>
    <property type="match status" value="1"/>
</dbReference>
<evidence type="ECO:0000256" key="3">
    <source>
        <dbReference type="ARBA" id="ARBA00022448"/>
    </source>
</evidence>
<feature type="transmembrane region" description="Helical" evidence="8">
    <location>
        <begin position="359"/>
        <end position="380"/>
    </location>
</feature>
<dbReference type="AlphaFoldDB" id="A0A1Y2ME48"/>
<evidence type="ECO:0000256" key="2">
    <source>
        <dbReference type="ARBA" id="ARBA00010992"/>
    </source>
</evidence>
<dbReference type="Proteomes" id="UP000193240">
    <property type="component" value="Unassembled WGS sequence"/>
</dbReference>
<evidence type="ECO:0000256" key="8">
    <source>
        <dbReference type="SAM" id="Phobius"/>
    </source>
</evidence>